<evidence type="ECO:0000256" key="5">
    <source>
        <dbReference type="ARBA" id="ARBA00023284"/>
    </source>
</evidence>
<dbReference type="PROSITE" id="PS51352">
    <property type="entry name" value="THIOREDOXIN_2"/>
    <property type="match status" value="1"/>
</dbReference>
<dbReference type="PANTHER" id="PTHR42852">
    <property type="entry name" value="THIOL:DISULFIDE INTERCHANGE PROTEIN DSBE"/>
    <property type="match status" value="1"/>
</dbReference>
<dbReference type="SUPFAM" id="SSF52833">
    <property type="entry name" value="Thioredoxin-like"/>
    <property type="match status" value="1"/>
</dbReference>
<evidence type="ECO:0000256" key="2">
    <source>
        <dbReference type="ARBA" id="ARBA00007758"/>
    </source>
</evidence>
<dbReference type="InterPro" id="IPR013766">
    <property type="entry name" value="Thioredoxin_domain"/>
</dbReference>
<dbReference type="InterPro" id="IPR036249">
    <property type="entry name" value="Thioredoxin-like_sf"/>
</dbReference>
<dbReference type="InterPro" id="IPR017937">
    <property type="entry name" value="Thioredoxin_CS"/>
</dbReference>
<evidence type="ECO:0000313" key="7">
    <source>
        <dbReference type="EMBL" id="MCL1125935.1"/>
    </source>
</evidence>
<dbReference type="Pfam" id="PF08534">
    <property type="entry name" value="Redoxin"/>
    <property type="match status" value="1"/>
</dbReference>
<evidence type="ECO:0000259" key="6">
    <source>
        <dbReference type="PROSITE" id="PS51352"/>
    </source>
</evidence>
<comment type="similarity">
    <text evidence="2">Belongs to the thioredoxin family. DsbE subfamily.</text>
</comment>
<dbReference type="EMBL" id="JAKIKS010000067">
    <property type="protein sequence ID" value="MCL1125935.1"/>
    <property type="molecule type" value="Genomic_DNA"/>
</dbReference>
<protein>
    <submittedName>
        <fullName evidence="7">DsbE family thiol:disulfide interchange protein</fullName>
    </submittedName>
</protein>
<keyword evidence="4" id="KW-1015">Disulfide bond</keyword>
<dbReference type="PROSITE" id="PS00194">
    <property type="entry name" value="THIOREDOXIN_1"/>
    <property type="match status" value="1"/>
</dbReference>
<evidence type="ECO:0000313" key="8">
    <source>
        <dbReference type="Proteomes" id="UP001203423"/>
    </source>
</evidence>
<dbReference type="InterPro" id="IPR013740">
    <property type="entry name" value="Redoxin"/>
</dbReference>
<dbReference type="NCBIfam" id="TIGR00385">
    <property type="entry name" value="dsbE"/>
    <property type="match status" value="1"/>
</dbReference>
<evidence type="ECO:0000256" key="1">
    <source>
        <dbReference type="ARBA" id="ARBA00004383"/>
    </source>
</evidence>
<proteinExistence type="inferred from homology"/>
<dbReference type="InterPro" id="IPR050553">
    <property type="entry name" value="Thioredoxin_ResA/DsbE_sf"/>
</dbReference>
<dbReference type="Proteomes" id="UP001203423">
    <property type="component" value="Unassembled WGS sequence"/>
</dbReference>
<evidence type="ECO:0000256" key="4">
    <source>
        <dbReference type="ARBA" id="ARBA00023157"/>
    </source>
</evidence>
<feature type="domain" description="Thioredoxin" evidence="6">
    <location>
        <begin position="34"/>
        <end position="176"/>
    </location>
</feature>
<dbReference type="Gene3D" id="3.40.30.10">
    <property type="entry name" value="Glutaredoxin"/>
    <property type="match status" value="1"/>
</dbReference>
<comment type="subcellular location">
    <subcellularLocation>
        <location evidence="1">Cell inner membrane</location>
        <topology evidence="1">Single-pass membrane protein</topology>
        <orientation evidence="1">Periplasmic side</orientation>
    </subcellularLocation>
</comment>
<evidence type="ECO:0000256" key="3">
    <source>
        <dbReference type="ARBA" id="ARBA00022748"/>
    </source>
</evidence>
<accession>A0ABT0LF20</accession>
<sequence length="184" mass="21018">MKKLILFIPLAIFLVMGVLLYRGLFLNPQKLDSVLEGQPVPSFELQRLENADELLNNTNIQGQVSLLNVWATWCPSCKYEHPFLMRLAKQNILPIYGINYRDERDAAIKELATEGNPYVLNLFDNKGRLGLDLGVYGAPESFLVDHKGIIRFRFAGPIDNRAWTETLFPMVKQLQAEAREANRL</sequence>
<dbReference type="PANTHER" id="PTHR42852:SF6">
    <property type="entry name" value="THIOL:DISULFIDE INTERCHANGE PROTEIN DSBE"/>
    <property type="match status" value="1"/>
</dbReference>
<dbReference type="InterPro" id="IPR004799">
    <property type="entry name" value="Periplasmic_diS_OxRdtase_DsbE"/>
</dbReference>
<keyword evidence="8" id="KW-1185">Reference proteome</keyword>
<gene>
    <name evidence="7" type="ORF">L2764_16020</name>
</gene>
<keyword evidence="3" id="KW-0201">Cytochrome c-type biogenesis</keyword>
<name>A0ABT0LF20_9GAMM</name>
<organism evidence="7 8">
    <name type="scientific">Shewanella surugensis</name>
    <dbReference type="NCBI Taxonomy" id="212020"/>
    <lineage>
        <taxon>Bacteria</taxon>
        <taxon>Pseudomonadati</taxon>
        <taxon>Pseudomonadota</taxon>
        <taxon>Gammaproteobacteria</taxon>
        <taxon>Alteromonadales</taxon>
        <taxon>Shewanellaceae</taxon>
        <taxon>Shewanella</taxon>
    </lineage>
</organism>
<keyword evidence="5" id="KW-0676">Redox-active center</keyword>
<dbReference type="CDD" id="cd03010">
    <property type="entry name" value="TlpA_like_DsbE"/>
    <property type="match status" value="1"/>
</dbReference>
<dbReference type="RefSeq" id="WP_248941268.1">
    <property type="nucleotide sequence ID" value="NZ_JAKIKS010000067.1"/>
</dbReference>
<comment type="caution">
    <text evidence="7">The sequence shown here is derived from an EMBL/GenBank/DDBJ whole genome shotgun (WGS) entry which is preliminary data.</text>
</comment>
<reference evidence="7 8" key="1">
    <citation type="submission" date="2022-01" db="EMBL/GenBank/DDBJ databases">
        <title>Whole genome-based taxonomy of the Shewanellaceae.</title>
        <authorList>
            <person name="Martin-Rodriguez A.J."/>
        </authorList>
    </citation>
    <scope>NUCLEOTIDE SEQUENCE [LARGE SCALE GENOMIC DNA]</scope>
    <source>
        <strain evidence="7 8">DSM 17177</strain>
    </source>
</reference>